<protein>
    <submittedName>
        <fullName evidence="1">Uncharacterized protein</fullName>
    </submittedName>
</protein>
<dbReference type="EMBL" id="PJQL01000117">
    <property type="protein sequence ID" value="RCH99522.1"/>
    <property type="molecule type" value="Genomic_DNA"/>
</dbReference>
<dbReference type="AlphaFoldDB" id="A0A367KBB1"/>
<name>A0A367KBB1_RHIAZ</name>
<comment type="caution">
    <text evidence="1">The sequence shown here is derived from an EMBL/GenBank/DDBJ whole genome shotgun (WGS) entry which is preliminary data.</text>
</comment>
<evidence type="ECO:0000313" key="1">
    <source>
        <dbReference type="EMBL" id="RCH99522.1"/>
    </source>
</evidence>
<sequence>SLLTDPSNPNDLTYMDELLRSIQEYMIAVPELLIHRDMLKLDVNFKHDLLRAV</sequence>
<accession>A0A367KBB1</accession>
<organism evidence="1 2">
    <name type="scientific">Rhizopus azygosporus</name>
    <name type="common">Rhizopus microsporus var. azygosporus</name>
    <dbReference type="NCBI Taxonomy" id="86630"/>
    <lineage>
        <taxon>Eukaryota</taxon>
        <taxon>Fungi</taxon>
        <taxon>Fungi incertae sedis</taxon>
        <taxon>Mucoromycota</taxon>
        <taxon>Mucoromycotina</taxon>
        <taxon>Mucoromycetes</taxon>
        <taxon>Mucorales</taxon>
        <taxon>Mucorineae</taxon>
        <taxon>Rhizopodaceae</taxon>
        <taxon>Rhizopus</taxon>
    </lineage>
</organism>
<gene>
    <name evidence="1" type="ORF">CU097_004873</name>
</gene>
<reference evidence="1 2" key="1">
    <citation type="journal article" date="2018" name="G3 (Bethesda)">
        <title>Phylogenetic and Phylogenomic Definition of Rhizopus Species.</title>
        <authorList>
            <person name="Gryganskyi A.P."/>
            <person name="Golan J."/>
            <person name="Dolatabadi S."/>
            <person name="Mondo S."/>
            <person name="Robb S."/>
            <person name="Idnurm A."/>
            <person name="Muszewska A."/>
            <person name="Steczkiewicz K."/>
            <person name="Masonjones S."/>
            <person name="Liao H.L."/>
            <person name="Gajdeczka M.T."/>
            <person name="Anike F."/>
            <person name="Vuek A."/>
            <person name="Anishchenko I.M."/>
            <person name="Voigt K."/>
            <person name="de Hoog G.S."/>
            <person name="Smith M.E."/>
            <person name="Heitman J."/>
            <person name="Vilgalys R."/>
            <person name="Stajich J.E."/>
        </authorList>
    </citation>
    <scope>NUCLEOTIDE SEQUENCE [LARGE SCALE GENOMIC DNA]</scope>
    <source>
        <strain evidence="1 2">CBS 357.93</strain>
    </source>
</reference>
<keyword evidence="2" id="KW-1185">Reference proteome</keyword>
<feature type="non-terminal residue" evidence="1">
    <location>
        <position position="1"/>
    </location>
</feature>
<dbReference type="Proteomes" id="UP000252139">
    <property type="component" value="Unassembled WGS sequence"/>
</dbReference>
<proteinExistence type="predicted"/>
<evidence type="ECO:0000313" key="2">
    <source>
        <dbReference type="Proteomes" id="UP000252139"/>
    </source>
</evidence>